<comment type="caution">
    <text evidence="2">The sequence shown here is derived from an EMBL/GenBank/DDBJ whole genome shotgun (WGS) entry which is preliminary data.</text>
</comment>
<reference evidence="2 3" key="1">
    <citation type="submission" date="2017-04" db="EMBL/GenBank/DDBJ databases">
        <title>Draft genome sequence of Tuber borchii Vittad., a whitish edible truffle.</title>
        <authorList>
            <consortium name="DOE Joint Genome Institute"/>
            <person name="Murat C."/>
            <person name="Kuo A."/>
            <person name="Barry K.W."/>
            <person name="Clum A."/>
            <person name="Dockter R.B."/>
            <person name="Fauchery L."/>
            <person name="Iotti M."/>
            <person name="Kohler A."/>
            <person name="Labutti K."/>
            <person name="Lindquist E.A."/>
            <person name="Lipzen A."/>
            <person name="Ohm R.A."/>
            <person name="Wang M."/>
            <person name="Grigoriev I.V."/>
            <person name="Zambonelli A."/>
            <person name="Martin F.M."/>
        </authorList>
    </citation>
    <scope>NUCLEOTIDE SEQUENCE [LARGE SCALE GENOMIC DNA]</scope>
    <source>
        <strain evidence="2 3">Tbo3840</strain>
    </source>
</reference>
<feature type="compositionally biased region" description="Gly residues" evidence="1">
    <location>
        <begin position="44"/>
        <end position="53"/>
    </location>
</feature>
<evidence type="ECO:0000313" key="3">
    <source>
        <dbReference type="Proteomes" id="UP000244722"/>
    </source>
</evidence>
<name>A0A2T7A0J8_TUBBO</name>
<sequence length="120" mass="12759">MCFGSRNDTERSYGPRARQQDLAPGKYTINIEPKKKKKKKRSGGHGGFFGGGGGGGCGGGGGGGCGGGGGLGFADFECKLDVVEEEEGVKHDDEKSREDGGWRRMKVVGIGSVFWRLWSW</sequence>
<feature type="region of interest" description="Disordered" evidence="1">
    <location>
        <begin position="1"/>
        <end position="53"/>
    </location>
</feature>
<dbReference type="Proteomes" id="UP000244722">
    <property type="component" value="Unassembled WGS sequence"/>
</dbReference>
<dbReference type="EMBL" id="NESQ01000047">
    <property type="protein sequence ID" value="PUU81269.1"/>
    <property type="molecule type" value="Genomic_DNA"/>
</dbReference>
<accession>A0A2T7A0J8</accession>
<evidence type="ECO:0000313" key="2">
    <source>
        <dbReference type="EMBL" id="PUU81269.1"/>
    </source>
</evidence>
<dbReference type="AlphaFoldDB" id="A0A2T7A0J8"/>
<dbReference type="OrthoDB" id="10535263at2759"/>
<feature type="compositionally biased region" description="Basic residues" evidence="1">
    <location>
        <begin position="34"/>
        <end position="43"/>
    </location>
</feature>
<organism evidence="2 3">
    <name type="scientific">Tuber borchii</name>
    <name type="common">White truffle</name>
    <dbReference type="NCBI Taxonomy" id="42251"/>
    <lineage>
        <taxon>Eukaryota</taxon>
        <taxon>Fungi</taxon>
        <taxon>Dikarya</taxon>
        <taxon>Ascomycota</taxon>
        <taxon>Pezizomycotina</taxon>
        <taxon>Pezizomycetes</taxon>
        <taxon>Pezizales</taxon>
        <taxon>Tuberaceae</taxon>
        <taxon>Tuber</taxon>
    </lineage>
</organism>
<keyword evidence="3" id="KW-1185">Reference proteome</keyword>
<proteinExistence type="predicted"/>
<gene>
    <name evidence="2" type="ORF">B9Z19DRAFT_1062761</name>
</gene>
<protein>
    <submittedName>
        <fullName evidence="2">Uncharacterized protein</fullName>
    </submittedName>
</protein>
<evidence type="ECO:0000256" key="1">
    <source>
        <dbReference type="SAM" id="MobiDB-lite"/>
    </source>
</evidence>